<feature type="compositionally biased region" description="Low complexity" evidence="1">
    <location>
        <begin position="87"/>
        <end position="96"/>
    </location>
</feature>
<accession>A0ABQ6JAN7</accession>
<evidence type="ECO:0000313" key="2">
    <source>
        <dbReference type="EMBL" id="GMA84854.1"/>
    </source>
</evidence>
<organism evidence="2 3">
    <name type="scientific">Angustibacter aerolatus</name>
    <dbReference type="NCBI Taxonomy" id="1162965"/>
    <lineage>
        <taxon>Bacteria</taxon>
        <taxon>Bacillati</taxon>
        <taxon>Actinomycetota</taxon>
        <taxon>Actinomycetes</taxon>
        <taxon>Kineosporiales</taxon>
        <taxon>Kineosporiaceae</taxon>
    </lineage>
</organism>
<evidence type="ECO:0000256" key="1">
    <source>
        <dbReference type="SAM" id="MobiDB-lite"/>
    </source>
</evidence>
<name>A0ABQ6JAN7_9ACTN</name>
<evidence type="ECO:0000313" key="3">
    <source>
        <dbReference type="Proteomes" id="UP001157017"/>
    </source>
</evidence>
<dbReference type="EMBL" id="BSUZ01000001">
    <property type="protein sequence ID" value="GMA84854.1"/>
    <property type="molecule type" value="Genomic_DNA"/>
</dbReference>
<sequence length="140" mass="15091">MPARATRLGEVAHLDVQVLRRADEQLPRLVGVEVPAGHQHALRLPDAVAVQERLLQAVRSPRGPRPGSLVSASSPVRAGGAARGPRRSGSSAPAARRVPDGRLSESSAMIESLERFRLGLSRVQDSVNRDSTSRRRTLRA</sequence>
<gene>
    <name evidence="2" type="ORF">GCM10025868_01040</name>
</gene>
<protein>
    <submittedName>
        <fullName evidence="2">Uncharacterized protein</fullName>
    </submittedName>
</protein>
<feature type="region of interest" description="Disordered" evidence="1">
    <location>
        <begin position="58"/>
        <end position="106"/>
    </location>
</feature>
<reference evidence="3" key="1">
    <citation type="journal article" date="2019" name="Int. J. Syst. Evol. Microbiol.">
        <title>The Global Catalogue of Microorganisms (GCM) 10K type strain sequencing project: providing services to taxonomists for standard genome sequencing and annotation.</title>
        <authorList>
            <consortium name="The Broad Institute Genomics Platform"/>
            <consortium name="The Broad Institute Genome Sequencing Center for Infectious Disease"/>
            <person name="Wu L."/>
            <person name="Ma J."/>
        </authorList>
    </citation>
    <scope>NUCLEOTIDE SEQUENCE [LARGE SCALE GENOMIC DNA]</scope>
    <source>
        <strain evidence="3">NBRC 108730</strain>
    </source>
</reference>
<dbReference type="Proteomes" id="UP001157017">
    <property type="component" value="Unassembled WGS sequence"/>
</dbReference>
<comment type="caution">
    <text evidence="2">The sequence shown here is derived from an EMBL/GenBank/DDBJ whole genome shotgun (WGS) entry which is preliminary data.</text>
</comment>
<proteinExistence type="predicted"/>
<keyword evidence="3" id="KW-1185">Reference proteome</keyword>
<feature type="compositionally biased region" description="Low complexity" evidence="1">
    <location>
        <begin position="70"/>
        <end position="80"/>
    </location>
</feature>